<dbReference type="PANTHER" id="PTHR13140:SF857">
    <property type="entry name" value="MYOSIN-11"/>
    <property type="match status" value="1"/>
</dbReference>
<dbReference type="GO" id="GO:0030016">
    <property type="term" value="C:myofibril"/>
    <property type="evidence" value="ECO:0007669"/>
    <property type="project" value="UniProtKB-SubCell"/>
</dbReference>
<keyword evidence="12 13" id="KW-0009">Actin-binding</keyword>
<evidence type="ECO:0000256" key="12">
    <source>
        <dbReference type="ARBA" id="ARBA00023203"/>
    </source>
</evidence>
<dbReference type="SUPFAM" id="SSF90257">
    <property type="entry name" value="Myosin rod fragments"/>
    <property type="match status" value="1"/>
</dbReference>
<evidence type="ECO:0000256" key="14">
    <source>
        <dbReference type="SAM" id="Coils"/>
    </source>
</evidence>
<dbReference type="FunFam" id="1.10.10.820:FF:000001">
    <property type="entry name" value="Myosin heavy chain"/>
    <property type="match status" value="1"/>
</dbReference>
<dbReference type="EMBL" id="JAPTMU010000014">
    <property type="protein sequence ID" value="KAJ4932467.1"/>
    <property type="molecule type" value="Genomic_DNA"/>
</dbReference>
<evidence type="ECO:0000256" key="5">
    <source>
        <dbReference type="ARBA" id="ARBA00022741"/>
    </source>
</evidence>
<dbReference type="SMART" id="SM00242">
    <property type="entry name" value="MYSc"/>
    <property type="match status" value="1"/>
</dbReference>
<dbReference type="Pfam" id="PF02736">
    <property type="entry name" value="Myosin_N"/>
    <property type="match status" value="1"/>
</dbReference>
<sequence>MSTDGEMSIFGPAAQFLRKSERERTEAQARPFDSKAACFVSDEKELYVKVEIQDKEDGKVTVKTVDDRTLTVREDQVFPMNPPKFDKIEDMVMMTHLHEPAVLFNLKERYAAWMIYTYSGLFCVTVNPYKWLPVYNPEVVRVYRGKKRMEVPPHIFALSDNAYQFMLTDRENQSILITIFATIAVSVDKKTEAAGKMKGTLEDQIIQANPLLEAFGNAKTMRNDNSSRFIFKHICWRSQESYHIFYQLTCNKKPELIDLLLITTNPYDFAFISQGEISVKSINDADELMSTDEAIDILGFAGEDRMSIYKLTGAVMHYGNMKFKQKQREEQAEPDGTEEADKATYLMGLNSADLLKALCYPSVKVGNERSNSSVFNFLFFLVYNSIGALAKSVYEKKFFWMVIQINKQLDTKQPRQHFIGVLDIAGFEIFDYNSMEQLCINFTNKKLQQFFNHHMFVLEQEEYKKEGIDWEFIDFGMDLAACIELIEKSMGIFSILEEECMFPKSTETSFKNKLYDQHLGKNSCFLKPKTVKGKPEAHCSLMHYAGNVDYNVIGWLEKNKDPLSESVVQLYQKSSVKILAMLYASFSGSDEAAAGGTKKGSKKKGVSFQTVSALFRENLGKLMTNLRTTHPHFVRCLIPNETKTPGDIENQLVIHQLRCNGVLEGIRICRKGFPSRILYGDFKQRYRILNASAVPEKQFMDNKKAAEKLLGSIDVDHTQYKFGHTKVFFKAGLLGALEEMRDEKLAQVVTSTQARCCGYLIRLEYQQMMARKEAIYTIQYNFRSFMNMKHWPWMKLYFKLKPLLKSAEAEKEIIQMKKNDHLLQVQSEADNLQDAEERCEGLIKSKIQLEAKLKEVTERLEDEEESESSAADRQR</sequence>
<dbReference type="Proteomes" id="UP001219934">
    <property type="component" value="Unassembled WGS sequence"/>
</dbReference>
<keyword evidence="6" id="KW-0067">ATP-binding</keyword>
<dbReference type="FunFam" id="1.20.120.720:FF:000001">
    <property type="entry name" value="Myosin heavy chain, muscle"/>
    <property type="match status" value="1"/>
</dbReference>
<dbReference type="InterPro" id="IPR001609">
    <property type="entry name" value="Myosin_head_motor_dom-like"/>
</dbReference>
<evidence type="ECO:0000256" key="9">
    <source>
        <dbReference type="ARBA" id="ARBA00023123"/>
    </source>
</evidence>
<comment type="subcellular location">
    <subcellularLocation>
        <location evidence="1">Cytoplasm</location>
        <location evidence="1">Myofibril</location>
    </subcellularLocation>
</comment>
<keyword evidence="9 13" id="KW-0518">Myosin</keyword>
<dbReference type="AlphaFoldDB" id="A0AAD6AYM2"/>
<evidence type="ECO:0000256" key="1">
    <source>
        <dbReference type="ARBA" id="ARBA00004657"/>
    </source>
</evidence>
<feature type="coiled-coil region" evidence="14">
    <location>
        <begin position="818"/>
        <end position="873"/>
    </location>
</feature>
<name>A0AAD6AYM2_9TELE</name>
<keyword evidence="3" id="KW-0787">Thick filament</keyword>
<dbReference type="Pfam" id="PF00063">
    <property type="entry name" value="Myosin_head"/>
    <property type="match status" value="2"/>
</dbReference>
<evidence type="ECO:0000256" key="13">
    <source>
        <dbReference type="PROSITE-ProRule" id="PRU00782"/>
    </source>
</evidence>
<feature type="non-terminal residue" evidence="17">
    <location>
        <position position="875"/>
    </location>
</feature>
<dbReference type="FunFam" id="2.30.30.360:FF:000001">
    <property type="entry name" value="Myosin heavy chain"/>
    <property type="match status" value="1"/>
</dbReference>
<keyword evidence="18" id="KW-1185">Reference proteome</keyword>
<dbReference type="Gene3D" id="2.30.30.360">
    <property type="entry name" value="Myosin S1 fragment, N-terminal"/>
    <property type="match status" value="1"/>
</dbReference>
<keyword evidence="10" id="KW-0505">Motor protein</keyword>
<dbReference type="Gene3D" id="1.10.10.820">
    <property type="match status" value="1"/>
</dbReference>
<proteinExistence type="inferred from homology"/>
<keyword evidence="4" id="KW-0963">Cytoplasm</keyword>
<comment type="similarity">
    <text evidence="2 13">Belongs to the TRAFAC class myosin-kinesin ATPase superfamily. Myosin family.</text>
</comment>
<evidence type="ECO:0000259" key="15">
    <source>
        <dbReference type="PROSITE" id="PS51456"/>
    </source>
</evidence>
<dbReference type="PRINTS" id="PR00193">
    <property type="entry name" value="MYOSINHEAVY"/>
</dbReference>
<keyword evidence="11" id="KW-0514">Muscle protein</keyword>
<dbReference type="InterPro" id="IPR008989">
    <property type="entry name" value="Myosin_S1_N"/>
</dbReference>
<dbReference type="PROSITE" id="PS51844">
    <property type="entry name" value="SH3_LIKE"/>
    <property type="match status" value="1"/>
</dbReference>
<dbReference type="GO" id="GO:0007015">
    <property type="term" value="P:actin filament organization"/>
    <property type="evidence" value="ECO:0007669"/>
    <property type="project" value="TreeGrafter"/>
</dbReference>
<dbReference type="PROSITE" id="PS50096">
    <property type="entry name" value="IQ"/>
    <property type="match status" value="1"/>
</dbReference>
<dbReference type="FunFam" id="1.20.58.530:FF:000001">
    <property type="entry name" value="Myosin heavy chain"/>
    <property type="match status" value="1"/>
</dbReference>
<dbReference type="GO" id="GO:0016020">
    <property type="term" value="C:membrane"/>
    <property type="evidence" value="ECO:0007669"/>
    <property type="project" value="TreeGrafter"/>
</dbReference>
<dbReference type="Gene3D" id="1.20.58.530">
    <property type="match status" value="1"/>
</dbReference>
<dbReference type="GO" id="GO:0005516">
    <property type="term" value="F:calmodulin binding"/>
    <property type="evidence" value="ECO:0007669"/>
    <property type="project" value="UniProtKB-KW"/>
</dbReference>
<keyword evidence="5" id="KW-0547">Nucleotide-binding</keyword>
<accession>A0AAD6AYM2</accession>
<dbReference type="Gene3D" id="1.20.5.4820">
    <property type="match status" value="1"/>
</dbReference>
<evidence type="ECO:0000256" key="8">
    <source>
        <dbReference type="ARBA" id="ARBA00023054"/>
    </source>
</evidence>
<dbReference type="GO" id="GO:0051015">
    <property type="term" value="F:actin filament binding"/>
    <property type="evidence" value="ECO:0007669"/>
    <property type="project" value="InterPro"/>
</dbReference>
<gene>
    <name evidence="17" type="ORF">JOQ06_010888</name>
</gene>
<evidence type="ECO:0000256" key="10">
    <source>
        <dbReference type="ARBA" id="ARBA00023175"/>
    </source>
</evidence>
<comment type="caution">
    <text evidence="17">The sequence shown here is derived from an EMBL/GenBank/DDBJ whole genome shotgun (WGS) entry which is preliminary data.</text>
</comment>
<comment type="caution">
    <text evidence="13">Lacks conserved residue(s) required for the propagation of feature annotation.</text>
</comment>
<dbReference type="GO" id="GO:0005524">
    <property type="term" value="F:ATP binding"/>
    <property type="evidence" value="ECO:0007669"/>
    <property type="project" value="UniProtKB-KW"/>
</dbReference>
<evidence type="ECO:0000256" key="11">
    <source>
        <dbReference type="ARBA" id="ARBA00023179"/>
    </source>
</evidence>
<dbReference type="SUPFAM" id="SSF52540">
    <property type="entry name" value="P-loop containing nucleoside triphosphate hydrolases"/>
    <property type="match status" value="1"/>
</dbReference>
<dbReference type="Gene3D" id="3.40.850.10">
    <property type="entry name" value="Kinesin motor domain"/>
    <property type="match status" value="2"/>
</dbReference>
<evidence type="ECO:0000313" key="17">
    <source>
        <dbReference type="EMBL" id="KAJ4932467.1"/>
    </source>
</evidence>
<feature type="domain" description="Myosin motor" evidence="15">
    <location>
        <begin position="86"/>
        <end position="742"/>
    </location>
</feature>
<dbReference type="Gene3D" id="1.20.5.340">
    <property type="match status" value="1"/>
</dbReference>
<feature type="region of interest" description="Actin-binding" evidence="13">
    <location>
        <begin position="619"/>
        <end position="641"/>
    </location>
</feature>
<feature type="domain" description="Myosin N-terminal SH3-like" evidence="16">
    <location>
        <begin position="33"/>
        <end position="82"/>
    </location>
</feature>
<evidence type="ECO:0000256" key="6">
    <source>
        <dbReference type="ARBA" id="ARBA00022840"/>
    </source>
</evidence>
<dbReference type="InterPro" id="IPR004009">
    <property type="entry name" value="SH3_Myosin"/>
</dbReference>
<dbReference type="GO" id="GO:0000146">
    <property type="term" value="F:microfilament motor activity"/>
    <property type="evidence" value="ECO:0007669"/>
    <property type="project" value="TreeGrafter"/>
</dbReference>
<dbReference type="InterPro" id="IPR036961">
    <property type="entry name" value="Kinesin_motor_dom_sf"/>
</dbReference>
<keyword evidence="7" id="KW-0112">Calmodulin-binding</keyword>
<organism evidence="17 18">
    <name type="scientific">Pogonophryne albipinna</name>
    <dbReference type="NCBI Taxonomy" id="1090488"/>
    <lineage>
        <taxon>Eukaryota</taxon>
        <taxon>Metazoa</taxon>
        <taxon>Chordata</taxon>
        <taxon>Craniata</taxon>
        <taxon>Vertebrata</taxon>
        <taxon>Euteleostomi</taxon>
        <taxon>Actinopterygii</taxon>
        <taxon>Neopterygii</taxon>
        <taxon>Teleostei</taxon>
        <taxon>Neoteleostei</taxon>
        <taxon>Acanthomorphata</taxon>
        <taxon>Eupercaria</taxon>
        <taxon>Perciformes</taxon>
        <taxon>Notothenioidei</taxon>
        <taxon>Pogonophryne</taxon>
    </lineage>
</organism>
<keyword evidence="8 14" id="KW-0175">Coiled coil</keyword>
<dbReference type="Gene3D" id="1.20.120.720">
    <property type="entry name" value="Myosin VI head, motor domain, U50 subdomain"/>
    <property type="match status" value="1"/>
</dbReference>
<evidence type="ECO:0000256" key="4">
    <source>
        <dbReference type="ARBA" id="ARBA00022490"/>
    </source>
</evidence>
<dbReference type="FunFam" id="3.40.850.10:FF:000101">
    <property type="entry name" value="Slow myosin heavy chain 2"/>
    <property type="match status" value="1"/>
</dbReference>
<dbReference type="PANTHER" id="PTHR13140">
    <property type="entry name" value="MYOSIN"/>
    <property type="match status" value="1"/>
</dbReference>
<dbReference type="InterPro" id="IPR027417">
    <property type="entry name" value="P-loop_NTPase"/>
</dbReference>
<evidence type="ECO:0000313" key="18">
    <source>
        <dbReference type="Proteomes" id="UP001219934"/>
    </source>
</evidence>
<dbReference type="FunFam" id="1.20.5.4820:FF:000001">
    <property type="entry name" value="Myosin heavy chain"/>
    <property type="match status" value="1"/>
</dbReference>
<dbReference type="PROSITE" id="PS51456">
    <property type="entry name" value="MYOSIN_MOTOR"/>
    <property type="match status" value="1"/>
</dbReference>
<protein>
    <submittedName>
        <fullName evidence="17">Uncharacterized protein</fullName>
    </submittedName>
</protein>
<reference evidence="17" key="1">
    <citation type="submission" date="2022-11" db="EMBL/GenBank/DDBJ databases">
        <title>Chromosome-level genome of Pogonophryne albipinna.</title>
        <authorList>
            <person name="Jo E."/>
        </authorList>
    </citation>
    <scope>NUCLEOTIDE SEQUENCE</scope>
    <source>
        <strain evidence="17">SGF0006</strain>
        <tissue evidence="17">Muscle</tissue>
    </source>
</reference>
<evidence type="ECO:0000256" key="2">
    <source>
        <dbReference type="ARBA" id="ARBA00008314"/>
    </source>
</evidence>
<dbReference type="GO" id="GO:0016459">
    <property type="term" value="C:myosin complex"/>
    <property type="evidence" value="ECO:0007669"/>
    <property type="project" value="UniProtKB-KW"/>
</dbReference>
<evidence type="ECO:0000259" key="16">
    <source>
        <dbReference type="PROSITE" id="PS51844"/>
    </source>
</evidence>
<dbReference type="GO" id="GO:0032982">
    <property type="term" value="C:myosin filament"/>
    <property type="evidence" value="ECO:0007669"/>
    <property type="project" value="UniProtKB-KW"/>
</dbReference>
<evidence type="ECO:0000256" key="3">
    <source>
        <dbReference type="ARBA" id="ARBA00022433"/>
    </source>
</evidence>
<evidence type="ECO:0000256" key="7">
    <source>
        <dbReference type="ARBA" id="ARBA00022860"/>
    </source>
</evidence>